<name>K1JFH9_9BURK</name>
<dbReference type="InterPro" id="IPR009000">
    <property type="entry name" value="Transl_B-barrel_sf"/>
</dbReference>
<keyword evidence="4" id="KW-0479">Metal-binding</keyword>
<dbReference type="OrthoDB" id="9812949at2"/>
<dbReference type="Pfam" id="PF01411">
    <property type="entry name" value="tRNA-synt_2c"/>
    <property type="match status" value="1"/>
</dbReference>
<proteinExistence type="predicted"/>
<dbReference type="GO" id="GO:0002196">
    <property type="term" value="F:Ser-tRNA(Ala) deacylase activity"/>
    <property type="evidence" value="ECO:0007669"/>
    <property type="project" value="TreeGrafter"/>
</dbReference>
<dbReference type="InterPro" id="IPR018165">
    <property type="entry name" value="Ala-tRNA-synth_IIc_core"/>
</dbReference>
<organism evidence="8 9">
    <name type="scientific">Sutterella wadsworthensis 2_1_59BFAA</name>
    <dbReference type="NCBI Taxonomy" id="742823"/>
    <lineage>
        <taxon>Bacteria</taxon>
        <taxon>Pseudomonadati</taxon>
        <taxon>Pseudomonadota</taxon>
        <taxon>Betaproteobacteria</taxon>
        <taxon>Burkholderiales</taxon>
        <taxon>Sutterellaceae</taxon>
        <taxon>Sutterella</taxon>
    </lineage>
</organism>
<dbReference type="HOGENOM" id="CLU_004485_7_2_4"/>
<dbReference type="eggNOG" id="COG0013">
    <property type="taxonomic scope" value="Bacteria"/>
</dbReference>
<sequence length="392" mass="42771">MTAMTELFYRDPYACKFTSKVTSCVEGEMGFEVMLEDTAFYPEGGGQPADHGTIDGAAVFDVRRTPAGIVHYCEKAFDVGQDVKGVLDWERRFDNMQNHTGEHVFSGIVNAKFGFDNVGFHMDDDVITCDFSGVMTEEEVAEVERIANDAVIANVPVNVSFPDAEALEKLVYRSKKALKGDVRIVDVPGCDRCACCGVHVRSTGEIGLIKVLSSMKHRGGTRVFFVCGIRALRDYEARIRETRAVSALLSAKPLEISSAVERVLAESAAKDARIAAMNRTIFDLKADAIPAQETPLVVLEEGFPPFELRQFCVQLSEAKKAPFIAVMSETEPGVMSYVCAIPDDLLRPVSIALNKRLNGRGGGAKGFVQGSWKADETAVREAVAAVWAEHTA</sequence>
<accession>K1JFH9</accession>
<dbReference type="GO" id="GO:0004813">
    <property type="term" value="F:alanine-tRNA ligase activity"/>
    <property type="evidence" value="ECO:0007669"/>
    <property type="project" value="InterPro"/>
</dbReference>
<comment type="subcellular location">
    <subcellularLocation>
        <location evidence="2">Cytoplasm</location>
    </subcellularLocation>
</comment>
<dbReference type="GO" id="GO:0005737">
    <property type="term" value="C:cytoplasm"/>
    <property type="evidence" value="ECO:0007669"/>
    <property type="project" value="UniProtKB-SubCell"/>
</dbReference>
<evidence type="ECO:0000256" key="2">
    <source>
        <dbReference type="ARBA" id="ARBA00004496"/>
    </source>
</evidence>
<dbReference type="SUPFAM" id="SSF50447">
    <property type="entry name" value="Translation proteins"/>
    <property type="match status" value="1"/>
</dbReference>
<evidence type="ECO:0000259" key="7">
    <source>
        <dbReference type="PROSITE" id="PS50860"/>
    </source>
</evidence>
<evidence type="ECO:0000313" key="9">
    <source>
        <dbReference type="Proteomes" id="UP000005835"/>
    </source>
</evidence>
<dbReference type="InterPro" id="IPR012947">
    <property type="entry name" value="tRNA_SAD"/>
</dbReference>
<feature type="domain" description="Alanyl-transfer RNA synthetases family profile" evidence="7">
    <location>
        <begin position="1"/>
        <end position="222"/>
    </location>
</feature>
<dbReference type="InterPro" id="IPR018163">
    <property type="entry name" value="Thr/Ala-tRNA-synth_IIc_edit"/>
</dbReference>
<dbReference type="InterPro" id="IPR018164">
    <property type="entry name" value="Ala-tRNA-synth_IIc_N"/>
</dbReference>
<dbReference type="GO" id="GO:0005524">
    <property type="term" value="F:ATP binding"/>
    <property type="evidence" value="ECO:0007669"/>
    <property type="project" value="InterPro"/>
</dbReference>
<evidence type="ECO:0000313" key="8">
    <source>
        <dbReference type="EMBL" id="EKB30340.1"/>
    </source>
</evidence>
<dbReference type="STRING" id="742823.HMPREF9465_02077"/>
<keyword evidence="9" id="KW-1185">Reference proteome</keyword>
<dbReference type="SMART" id="SM00863">
    <property type="entry name" value="tRNA_SAD"/>
    <property type="match status" value="1"/>
</dbReference>
<dbReference type="PANTHER" id="PTHR43462:SF1">
    <property type="entry name" value="ALANYL-TRNA EDITING PROTEIN AARSD1"/>
    <property type="match status" value="1"/>
</dbReference>
<reference evidence="8 9" key="1">
    <citation type="submission" date="2012-05" db="EMBL/GenBank/DDBJ databases">
        <title>The Genome Sequence of Sutterella wadsworthensis 2_1_59BFAA.</title>
        <authorList>
            <consortium name="The Broad Institute Genome Sequencing Platform"/>
            <person name="Earl A."/>
            <person name="Ward D."/>
            <person name="Feldgarden M."/>
            <person name="Gevers D."/>
            <person name="Daigneault M."/>
            <person name="Strauss J."/>
            <person name="Allen-Vercoe E."/>
            <person name="Walker B."/>
            <person name="Young S.K."/>
            <person name="Zeng Q."/>
            <person name="Gargeya S."/>
            <person name="Fitzgerald M."/>
            <person name="Haas B."/>
            <person name="Abouelleil A."/>
            <person name="Alvarado L."/>
            <person name="Arachchi H.M."/>
            <person name="Berlin A.M."/>
            <person name="Chapman S.B."/>
            <person name="Goldberg J."/>
            <person name="Griggs A."/>
            <person name="Gujja S."/>
            <person name="Hansen M."/>
            <person name="Howarth C."/>
            <person name="Imamovic A."/>
            <person name="Larimer J."/>
            <person name="McCowen C."/>
            <person name="Montmayeur A."/>
            <person name="Murphy C."/>
            <person name="Neiman D."/>
            <person name="Pearson M."/>
            <person name="Priest M."/>
            <person name="Roberts A."/>
            <person name="Saif S."/>
            <person name="Shea T."/>
            <person name="Sisk P."/>
            <person name="Sykes S."/>
            <person name="Wortman J."/>
            <person name="Nusbaum C."/>
            <person name="Birren B."/>
        </authorList>
    </citation>
    <scope>NUCLEOTIDE SEQUENCE [LARGE SCALE GENOMIC DNA]</scope>
    <source>
        <strain evidence="8 9">2_1_59BFAA</strain>
    </source>
</reference>
<protein>
    <recommendedName>
        <fullName evidence="3">Alanine--tRNA ligase</fullName>
    </recommendedName>
    <alternativeName>
        <fullName evidence="6">Alanyl-tRNA synthetase</fullName>
    </alternativeName>
</protein>
<dbReference type="PATRIC" id="fig|742823.3.peg.2084"/>
<dbReference type="Pfam" id="PF07973">
    <property type="entry name" value="tRNA_SAD"/>
    <property type="match status" value="1"/>
</dbReference>
<dbReference type="RefSeq" id="WP_005436817.1">
    <property type="nucleotide sequence ID" value="NZ_JH815520.1"/>
</dbReference>
<evidence type="ECO:0000256" key="6">
    <source>
        <dbReference type="ARBA" id="ARBA00032577"/>
    </source>
</evidence>
<comment type="caution">
    <text evidence="8">The sequence shown here is derived from an EMBL/GenBank/DDBJ whole genome shotgun (WGS) entry which is preliminary data.</text>
</comment>
<evidence type="ECO:0000256" key="1">
    <source>
        <dbReference type="ARBA" id="ARBA00001947"/>
    </source>
</evidence>
<dbReference type="GO" id="GO:0003676">
    <property type="term" value="F:nucleic acid binding"/>
    <property type="evidence" value="ECO:0007669"/>
    <property type="project" value="InterPro"/>
</dbReference>
<dbReference type="Proteomes" id="UP000005835">
    <property type="component" value="Unassembled WGS sequence"/>
</dbReference>
<evidence type="ECO:0000256" key="3">
    <source>
        <dbReference type="ARBA" id="ARBA00017959"/>
    </source>
</evidence>
<dbReference type="PROSITE" id="PS50860">
    <property type="entry name" value="AA_TRNA_LIGASE_II_ALA"/>
    <property type="match status" value="1"/>
</dbReference>
<dbReference type="GO" id="GO:0006419">
    <property type="term" value="P:alanyl-tRNA aminoacylation"/>
    <property type="evidence" value="ECO:0007669"/>
    <property type="project" value="InterPro"/>
</dbReference>
<dbReference type="PANTHER" id="PTHR43462">
    <property type="entry name" value="ALANYL-TRNA EDITING PROTEIN"/>
    <property type="match status" value="1"/>
</dbReference>
<dbReference type="GO" id="GO:0046872">
    <property type="term" value="F:metal ion binding"/>
    <property type="evidence" value="ECO:0007669"/>
    <property type="project" value="UniProtKB-KW"/>
</dbReference>
<keyword evidence="5" id="KW-0862">Zinc</keyword>
<dbReference type="Gene3D" id="2.40.30.130">
    <property type="match status" value="1"/>
</dbReference>
<dbReference type="EMBL" id="ADMG01000046">
    <property type="protein sequence ID" value="EKB30340.1"/>
    <property type="molecule type" value="Genomic_DNA"/>
</dbReference>
<dbReference type="InterPro" id="IPR051335">
    <property type="entry name" value="Alanyl-tRNA_Editing_Enzymes"/>
</dbReference>
<evidence type="ECO:0000256" key="4">
    <source>
        <dbReference type="ARBA" id="ARBA00022723"/>
    </source>
</evidence>
<evidence type="ECO:0000256" key="5">
    <source>
        <dbReference type="ARBA" id="ARBA00022833"/>
    </source>
</evidence>
<dbReference type="AlphaFoldDB" id="K1JFH9"/>
<comment type="cofactor">
    <cofactor evidence="1">
        <name>Zn(2+)</name>
        <dbReference type="ChEBI" id="CHEBI:29105"/>
    </cofactor>
</comment>
<dbReference type="SUPFAM" id="SSF55186">
    <property type="entry name" value="ThrRS/AlaRS common domain"/>
    <property type="match status" value="1"/>
</dbReference>
<gene>
    <name evidence="8" type="ORF">HMPREF9465_02077</name>
</gene>
<dbReference type="Gene3D" id="3.30.980.10">
    <property type="entry name" value="Threonyl-trna Synthetase, Chain A, domain 2"/>
    <property type="match status" value="1"/>
</dbReference>